<evidence type="ECO:0000256" key="7">
    <source>
        <dbReference type="PIRSR" id="PIRSR031051-3"/>
    </source>
</evidence>
<dbReference type="Gene3D" id="3.40.50.1000">
    <property type="entry name" value="HAD superfamily/HAD-like"/>
    <property type="match status" value="1"/>
</dbReference>
<evidence type="ECO:0000256" key="2">
    <source>
        <dbReference type="ARBA" id="ARBA00022723"/>
    </source>
</evidence>
<proteinExistence type="predicted"/>
<dbReference type="OMA" id="ENMGLTH"/>
<evidence type="ECO:0000313" key="9">
    <source>
        <dbReference type="Proteomes" id="UP000036987"/>
    </source>
</evidence>
<dbReference type="NCBIfam" id="TIGR01488">
    <property type="entry name" value="HAD-SF-IB"/>
    <property type="match status" value="1"/>
</dbReference>
<dbReference type="PIRSF" id="PIRSF031051">
    <property type="entry name" value="PyrdxlP_Pase_PHOSPHO2"/>
    <property type="match status" value="1"/>
</dbReference>
<evidence type="ECO:0000256" key="4">
    <source>
        <dbReference type="ARBA" id="ARBA00022842"/>
    </source>
</evidence>
<dbReference type="InterPro" id="IPR006384">
    <property type="entry name" value="HAD_hydro_PyrdxlP_Pase-like"/>
</dbReference>
<comment type="caution">
    <text evidence="8">The sequence shown here is derived from an EMBL/GenBank/DDBJ whole genome shotgun (WGS) entry which is preliminary data.</text>
</comment>
<name>A0A0K9PLU9_ZOSMR</name>
<feature type="binding site" evidence="7">
    <location>
        <position position="187"/>
    </location>
    <ligand>
        <name>Mg(2+)</name>
        <dbReference type="ChEBI" id="CHEBI:18420"/>
    </ligand>
</feature>
<evidence type="ECO:0000256" key="1">
    <source>
        <dbReference type="ARBA" id="ARBA00001946"/>
    </source>
</evidence>
<feature type="binding site" evidence="7">
    <location>
        <position position="19"/>
    </location>
    <ligand>
        <name>Mg(2+)</name>
        <dbReference type="ChEBI" id="CHEBI:18420"/>
    </ligand>
</feature>
<reference evidence="9" key="1">
    <citation type="journal article" date="2016" name="Nature">
        <title>The genome of the seagrass Zostera marina reveals angiosperm adaptation to the sea.</title>
        <authorList>
            <person name="Olsen J.L."/>
            <person name="Rouze P."/>
            <person name="Verhelst B."/>
            <person name="Lin Y.-C."/>
            <person name="Bayer T."/>
            <person name="Collen J."/>
            <person name="Dattolo E."/>
            <person name="De Paoli E."/>
            <person name="Dittami S."/>
            <person name="Maumus F."/>
            <person name="Michel G."/>
            <person name="Kersting A."/>
            <person name="Lauritano C."/>
            <person name="Lohaus R."/>
            <person name="Toepel M."/>
            <person name="Tonon T."/>
            <person name="Vanneste K."/>
            <person name="Amirebrahimi M."/>
            <person name="Brakel J."/>
            <person name="Bostroem C."/>
            <person name="Chovatia M."/>
            <person name="Grimwood J."/>
            <person name="Jenkins J.W."/>
            <person name="Jueterbock A."/>
            <person name="Mraz A."/>
            <person name="Stam W.T."/>
            <person name="Tice H."/>
            <person name="Bornberg-Bauer E."/>
            <person name="Green P.J."/>
            <person name="Pearson G.A."/>
            <person name="Procaccini G."/>
            <person name="Duarte C.M."/>
            <person name="Schmutz J."/>
            <person name="Reusch T.B.H."/>
            <person name="Van de Peer Y."/>
        </authorList>
    </citation>
    <scope>NUCLEOTIDE SEQUENCE [LARGE SCALE GENOMIC DNA]</scope>
    <source>
        <strain evidence="9">cv. Finnish</strain>
    </source>
</reference>
<gene>
    <name evidence="8" type="ORF">ZOSMA_1G00050</name>
</gene>
<feature type="binding site" evidence="7">
    <location>
        <position position="17"/>
    </location>
    <ligand>
        <name>Mg(2+)</name>
        <dbReference type="ChEBI" id="CHEBI:18420"/>
    </ligand>
</feature>
<dbReference type="OrthoDB" id="10267182at2759"/>
<evidence type="ECO:0000256" key="3">
    <source>
        <dbReference type="ARBA" id="ARBA00022801"/>
    </source>
</evidence>
<dbReference type="InterPro" id="IPR036412">
    <property type="entry name" value="HAD-like_sf"/>
</dbReference>
<feature type="binding site" evidence="6">
    <location>
        <position position="103"/>
    </location>
    <ligand>
        <name>substrate</name>
    </ligand>
</feature>
<dbReference type="Proteomes" id="UP000036987">
    <property type="component" value="Unassembled WGS sequence"/>
</dbReference>
<keyword evidence="9" id="KW-1185">Reference proteome</keyword>
<dbReference type="InterPro" id="IPR016965">
    <property type="entry name" value="Pase_PHOSPHO-typ"/>
</dbReference>
<organism evidence="8 9">
    <name type="scientific">Zostera marina</name>
    <name type="common">Eelgrass</name>
    <dbReference type="NCBI Taxonomy" id="29655"/>
    <lineage>
        <taxon>Eukaryota</taxon>
        <taxon>Viridiplantae</taxon>
        <taxon>Streptophyta</taxon>
        <taxon>Embryophyta</taxon>
        <taxon>Tracheophyta</taxon>
        <taxon>Spermatophyta</taxon>
        <taxon>Magnoliopsida</taxon>
        <taxon>Liliopsida</taxon>
        <taxon>Zosteraceae</taxon>
        <taxon>Zostera</taxon>
    </lineage>
</organism>
<dbReference type="EMBL" id="LFYR01000729">
    <property type="protein sequence ID" value="KMZ70038.1"/>
    <property type="molecule type" value="Genomic_DNA"/>
</dbReference>
<dbReference type="STRING" id="29655.A0A0K9PLU9"/>
<dbReference type="InterPro" id="IPR023214">
    <property type="entry name" value="HAD_sf"/>
</dbReference>
<dbReference type="SUPFAM" id="SSF56784">
    <property type="entry name" value="HAD-like"/>
    <property type="match status" value="1"/>
</dbReference>
<comment type="cofactor">
    <cofactor evidence="1 7">
        <name>Mg(2+)</name>
        <dbReference type="ChEBI" id="CHEBI:18420"/>
    </cofactor>
</comment>
<accession>A0A0K9PLU9</accession>
<evidence type="ECO:0000256" key="5">
    <source>
        <dbReference type="PIRSR" id="PIRSR031051-1"/>
    </source>
</evidence>
<dbReference type="Pfam" id="PF06888">
    <property type="entry name" value="Put_Phosphatase"/>
    <property type="match status" value="1"/>
</dbReference>
<dbReference type="GO" id="GO:0016791">
    <property type="term" value="F:phosphatase activity"/>
    <property type="evidence" value="ECO:0000318"/>
    <property type="project" value="GO_Central"/>
</dbReference>
<sequence length="249" mass="28472">MADSDRSADSGILVVFDFDKTIIDGDSDRWVVEKFGLIDLFHRLLHTMPWNALMNRMMAELHSQGMSKEKIADCLKKMPLDSHFITAVKSVYSLGCDLRIVSDANMFFIETILEHHGLIRYFSEINTNSCHVDEDGKLRISPYHDFHSSSHDCSLCPPHMCKGVIIERIQMEASEQGKTTRFIYLGDGSGDYCPSLKLSKTDYVMPREDYPLCQLISNNPLAVKAEVHKWMDAKDQMSVLLKLIKKHRI</sequence>
<feature type="active site" description="Nucleophile" evidence="5">
    <location>
        <position position="17"/>
    </location>
</feature>
<dbReference type="AlphaFoldDB" id="A0A0K9PLU9"/>
<keyword evidence="2 7" id="KW-0479">Metal-binding</keyword>
<dbReference type="PANTHER" id="PTHR20889:SF12">
    <property type="entry name" value="LP01149P"/>
    <property type="match status" value="1"/>
</dbReference>
<keyword evidence="3" id="KW-0378">Hydrolase</keyword>
<dbReference type="NCBIfam" id="TIGR01489">
    <property type="entry name" value="DKMTPPase-SF"/>
    <property type="match status" value="1"/>
</dbReference>
<feature type="active site" description="Proton donor" evidence="5">
    <location>
        <position position="19"/>
    </location>
</feature>
<keyword evidence="4 7" id="KW-0460">Magnesium</keyword>
<evidence type="ECO:0000256" key="6">
    <source>
        <dbReference type="PIRSR" id="PIRSR031051-2"/>
    </source>
</evidence>
<protein>
    <submittedName>
        <fullName evidence="8">Pyridoxal phosphate phosphatase PHOSPHO2</fullName>
    </submittedName>
</protein>
<feature type="binding site" evidence="6">
    <location>
        <position position="28"/>
    </location>
    <ligand>
        <name>substrate</name>
    </ligand>
</feature>
<dbReference type="GO" id="GO:0046872">
    <property type="term" value="F:metal ion binding"/>
    <property type="evidence" value="ECO:0007669"/>
    <property type="project" value="UniProtKB-KW"/>
</dbReference>
<dbReference type="PANTHER" id="PTHR20889">
    <property type="entry name" value="PHOSPHATASE, ORPHAN 1, 2"/>
    <property type="match status" value="1"/>
</dbReference>
<evidence type="ECO:0000313" key="8">
    <source>
        <dbReference type="EMBL" id="KMZ70038.1"/>
    </source>
</evidence>